<comment type="subcellular location">
    <subcellularLocation>
        <location evidence="1 6">Membrane</location>
        <topology evidence="1 6">Multi-pass membrane protein</topology>
    </subcellularLocation>
</comment>
<dbReference type="CDD" id="cd03160">
    <property type="entry name" value="CD37_CD82_like_LEL"/>
    <property type="match status" value="1"/>
</dbReference>
<dbReference type="PRINTS" id="PR00259">
    <property type="entry name" value="TMFOUR"/>
</dbReference>
<organism evidence="7 8">
    <name type="scientific">Gallus gallus</name>
    <name type="common">Chicken</name>
    <dbReference type="NCBI Taxonomy" id="9031"/>
    <lineage>
        <taxon>Eukaryota</taxon>
        <taxon>Metazoa</taxon>
        <taxon>Chordata</taxon>
        <taxon>Craniata</taxon>
        <taxon>Vertebrata</taxon>
        <taxon>Euteleostomi</taxon>
        <taxon>Archelosauria</taxon>
        <taxon>Archosauria</taxon>
        <taxon>Dinosauria</taxon>
        <taxon>Saurischia</taxon>
        <taxon>Theropoda</taxon>
        <taxon>Coelurosauria</taxon>
        <taxon>Aves</taxon>
        <taxon>Neognathae</taxon>
        <taxon>Galloanserae</taxon>
        <taxon>Galliformes</taxon>
        <taxon>Phasianidae</taxon>
        <taxon>Phasianinae</taxon>
        <taxon>Gallus</taxon>
    </lineage>
</organism>
<evidence type="ECO:0000256" key="2">
    <source>
        <dbReference type="ARBA" id="ARBA00006840"/>
    </source>
</evidence>
<dbReference type="PROSITE" id="PS00421">
    <property type="entry name" value="TM4_1"/>
    <property type="match status" value="1"/>
</dbReference>
<comment type="caution">
    <text evidence="6">Lacks conserved residue(s) required for the propagation of feature annotation.</text>
</comment>
<keyword evidence="5 6" id="KW-0472">Membrane</keyword>
<dbReference type="PIRSF" id="PIRSF002419">
    <property type="entry name" value="Tetraspanin"/>
    <property type="match status" value="1"/>
</dbReference>
<feature type="transmembrane region" description="Helical" evidence="6">
    <location>
        <begin position="12"/>
        <end position="36"/>
    </location>
</feature>
<feature type="transmembrane region" description="Helical" evidence="6">
    <location>
        <begin position="56"/>
        <end position="78"/>
    </location>
</feature>
<evidence type="ECO:0000256" key="6">
    <source>
        <dbReference type="RuleBase" id="RU361218"/>
    </source>
</evidence>
<evidence type="ECO:0000313" key="8">
    <source>
        <dbReference type="Proteomes" id="UP000000539"/>
    </source>
</evidence>
<dbReference type="Pfam" id="PF00335">
    <property type="entry name" value="Tetraspanin"/>
    <property type="match status" value="2"/>
</dbReference>
<proteinExistence type="evidence at protein level"/>
<dbReference type="OrthoDB" id="10016273at2759"/>
<dbReference type="PANTHER" id="PTHR19282:SF44">
    <property type="entry name" value="CD82 ANTIGEN"/>
    <property type="match status" value="1"/>
</dbReference>
<keyword evidence="4 6" id="KW-1133">Transmembrane helix</keyword>
<dbReference type="InterPro" id="IPR000301">
    <property type="entry name" value="Tetraspanin_animals"/>
</dbReference>
<keyword evidence="9" id="KW-1267">Proteomics identification</keyword>
<feature type="transmembrane region" description="Helical" evidence="6">
    <location>
        <begin position="203"/>
        <end position="225"/>
    </location>
</feature>
<dbReference type="PANTHER" id="PTHR19282">
    <property type="entry name" value="TETRASPANIN"/>
    <property type="match status" value="1"/>
</dbReference>
<protein>
    <recommendedName>
        <fullName evidence="6">Tetraspanin</fullName>
    </recommendedName>
</protein>
<dbReference type="GO" id="GO:0016020">
    <property type="term" value="C:membrane"/>
    <property type="evidence" value="ECO:0007669"/>
    <property type="project" value="UniProtKB-SubCell"/>
</dbReference>
<reference evidence="7" key="1">
    <citation type="submission" date="2020-11" db="EMBL/GenBank/DDBJ databases">
        <title>Gallus gallus (Chicken) genome, bGalGal1, GRCg7b, maternal haplotype autosomes + Z &amp; W.</title>
        <authorList>
            <person name="Warren W."/>
            <person name="Formenti G."/>
            <person name="Fedrigo O."/>
            <person name="Haase B."/>
            <person name="Mountcastle J."/>
            <person name="Balacco J."/>
            <person name="Tracey A."/>
            <person name="Schneider V."/>
            <person name="Okimoto R."/>
            <person name="Cheng H."/>
            <person name="Hawken R."/>
            <person name="Howe K."/>
            <person name="Jarvis E.D."/>
        </authorList>
    </citation>
    <scope>NUCLEOTIDE SEQUENCE [LARGE SCALE GENOMIC DNA]</scope>
    <source>
        <strain evidence="7">Broiler</strain>
    </source>
</reference>
<keyword evidence="3 6" id="KW-0812">Transmembrane</keyword>
<dbReference type="Gene3D" id="1.10.1450.10">
    <property type="entry name" value="Tetraspanin"/>
    <property type="match status" value="1"/>
</dbReference>
<reference evidence="7" key="3">
    <citation type="submission" date="2025-09" db="UniProtKB">
        <authorList>
            <consortium name="Ensembl"/>
        </authorList>
    </citation>
    <scope>IDENTIFICATION</scope>
    <source>
        <strain evidence="7">broiler</strain>
    </source>
</reference>
<evidence type="ECO:0000313" key="7">
    <source>
        <dbReference type="Ensembl" id="ENSGALP00010031646.1"/>
    </source>
</evidence>
<dbReference type="InterPro" id="IPR018499">
    <property type="entry name" value="Tetraspanin/Peripherin"/>
</dbReference>
<dbReference type="SUPFAM" id="SSF48652">
    <property type="entry name" value="Tetraspanin"/>
    <property type="match status" value="1"/>
</dbReference>
<dbReference type="Proteomes" id="UP000000539">
    <property type="component" value="Chromosome 5"/>
</dbReference>
<evidence type="ECO:0000256" key="4">
    <source>
        <dbReference type="ARBA" id="ARBA00022989"/>
    </source>
</evidence>
<comment type="similarity">
    <text evidence="2 6">Belongs to the tetraspanin (TM4SF) family.</text>
</comment>
<evidence type="ECO:0000256" key="1">
    <source>
        <dbReference type="ARBA" id="ARBA00004141"/>
    </source>
</evidence>
<sequence>MGSGCLKVTKYFLFLFNLLFLILGAVILGFGIWILADKTSFISVLQNSSPSVRTGAYILVGVGSLTMLMGFLGCLGAVNEIRCLLGLLKGELSRIVEKLIGDYDPVNGEDKNLQDAWDYVQKQLTCCGWNGAEEWEKNPILINRSMTAYPCSCSNSSKDAEENTGFCTLDVVVNETATHANWPVHRQGCVDGVQDWLKDNLGIILGVCTGVAVVELLGMILSISLCKNIHSEDYTKVPKS</sequence>
<dbReference type="GeneTree" id="ENSGT00940000158481"/>
<gene>
    <name evidence="7" type="primary">CD82</name>
</gene>
<reference evidence="7" key="2">
    <citation type="submission" date="2025-08" db="UniProtKB">
        <authorList>
            <consortium name="Ensembl"/>
        </authorList>
    </citation>
    <scope>IDENTIFICATION</scope>
    <source>
        <strain evidence="7">broiler</strain>
    </source>
</reference>
<evidence type="ECO:0007829" key="9">
    <source>
        <dbReference type="PeptideAtlas" id="A0A8V0ZJT5"/>
    </source>
</evidence>
<accession>A0A8V0ZJT5</accession>
<evidence type="ECO:0000256" key="3">
    <source>
        <dbReference type="ARBA" id="ARBA00022692"/>
    </source>
</evidence>
<evidence type="ECO:0000256" key="5">
    <source>
        <dbReference type="ARBA" id="ARBA00023136"/>
    </source>
</evidence>
<dbReference type="AlphaFoldDB" id="A0A8V0ZJT5"/>
<name>A0A8V0ZJT5_CHICK</name>
<dbReference type="Ensembl" id="ENSGALT00010052740.1">
    <property type="protein sequence ID" value="ENSGALP00010031646.1"/>
    <property type="gene ID" value="ENSGALG00010021703.1"/>
</dbReference>
<dbReference type="InterPro" id="IPR008952">
    <property type="entry name" value="Tetraspanin_EC2_sf"/>
</dbReference>
<keyword evidence="8" id="KW-1185">Reference proteome</keyword>
<dbReference type="InterPro" id="IPR018503">
    <property type="entry name" value="Tetraspanin_CS"/>
</dbReference>
<dbReference type="FunFam" id="1.10.1450.10:FF:000038">
    <property type="entry name" value="Tetraspanin"/>
    <property type="match status" value="1"/>
</dbReference>